<evidence type="ECO:0000256" key="4">
    <source>
        <dbReference type="ARBA" id="ARBA00022692"/>
    </source>
</evidence>
<comment type="subcellular location">
    <subcellularLocation>
        <location evidence="1 7">Cell membrane</location>
        <topology evidence="1 7">Multi-pass membrane protein</topology>
    </subcellularLocation>
</comment>
<keyword evidence="7" id="KW-1005">Bacterial flagellum biogenesis</keyword>
<dbReference type="Pfam" id="PF00771">
    <property type="entry name" value="FHIPEP"/>
    <property type="match status" value="1"/>
</dbReference>
<dbReference type="InterPro" id="IPR025505">
    <property type="entry name" value="FHIPEP_CS"/>
</dbReference>
<dbReference type="PANTHER" id="PTHR30161">
    <property type="entry name" value="FLAGELLAR EXPORT PROTEIN, MEMBRANE FLHA SUBUNIT-RELATED"/>
    <property type="match status" value="1"/>
</dbReference>
<comment type="similarity">
    <text evidence="2 7">Belongs to the FHIPEP (flagella/HR/invasion proteins export pore) family.</text>
</comment>
<evidence type="ECO:0000313" key="9">
    <source>
        <dbReference type="Proteomes" id="UP000645462"/>
    </source>
</evidence>
<dbReference type="Proteomes" id="UP000645462">
    <property type="component" value="Unassembled WGS sequence"/>
</dbReference>
<dbReference type="NCBIfam" id="TIGR01398">
    <property type="entry name" value="FlhA"/>
    <property type="match status" value="1"/>
</dbReference>
<proteinExistence type="inferred from homology"/>
<protein>
    <recommendedName>
        <fullName evidence="7">Flagellar biosynthesis protein FlhA</fullName>
    </recommendedName>
</protein>
<feature type="transmembrane region" description="Helical" evidence="7">
    <location>
        <begin position="29"/>
        <end position="47"/>
    </location>
</feature>
<comment type="caution">
    <text evidence="8">The sequence shown here is derived from an EMBL/GenBank/DDBJ whole genome shotgun (WGS) entry which is preliminary data.</text>
</comment>
<keyword evidence="7" id="KW-0653">Protein transport</keyword>
<keyword evidence="7" id="KW-0813">Transport</keyword>
<keyword evidence="8" id="KW-0966">Cell projection</keyword>
<evidence type="ECO:0000313" key="8">
    <source>
        <dbReference type="EMBL" id="GGC09912.1"/>
    </source>
</evidence>
<organism evidence="8 9">
    <name type="scientific">Marivita lacus</name>
    <dbReference type="NCBI Taxonomy" id="1323742"/>
    <lineage>
        <taxon>Bacteria</taxon>
        <taxon>Pseudomonadati</taxon>
        <taxon>Pseudomonadota</taxon>
        <taxon>Alphaproteobacteria</taxon>
        <taxon>Rhodobacterales</taxon>
        <taxon>Roseobacteraceae</taxon>
        <taxon>Marivita</taxon>
    </lineage>
</organism>
<comment type="function">
    <text evidence="7">Required for formation of the rod structure of the flagellar apparatus. Together with FliI and FliH, may constitute the export apparatus of flagellin.</text>
</comment>
<keyword evidence="8" id="KW-0282">Flagellum</keyword>
<feature type="transmembrane region" description="Helical" evidence="7">
    <location>
        <begin position="288"/>
        <end position="309"/>
    </location>
</feature>
<dbReference type="InterPro" id="IPR042196">
    <property type="entry name" value="FHIPEP_4"/>
</dbReference>
<evidence type="ECO:0000256" key="7">
    <source>
        <dbReference type="RuleBase" id="RU364093"/>
    </source>
</evidence>
<keyword evidence="5 7" id="KW-1133">Transmembrane helix</keyword>
<accession>A0ABQ1KTV7</accession>
<dbReference type="PRINTS" id="PR00949">
    <property type="entry name" value="TYPE3IMAPROT"/>
</dbReference>
<feature type="transmembrane region" description="Helical" evidence="7">
    <location>
        <begin position="84"/>
        <end position="104"/>
    </location>
</feature>
<dbReference type="PANTHER" id="PTHR30161:SF1">
    <property type="entry name" value="FLAGELLAR BIOSYNTHESIS PROTEIN FLHA-RELATED"/>
    <property type="match status" value="1"/>
</dbReference>
<keyword evidence="4 7" id="KW-0812">Transmembrane</keyword>
<dbReference type="InterPro" id="IPR042193">
    <property type="entry name" value="FHIPEP_3"/>
</dbReference>
<dbReference type="EMBL" id="BMFC01000007">
    <property type="protein sequence ID" value="GGC09912.1"/>
    <property type="molecule type" value="Genomic_DNA"/>
</dbReference>
<dbReference type="PIRSF" id="PIRSF005419">
    <property type="entry name" value="FlhA"/>
    <property type="match status" value="1"/>
</dbReference>
<evidence type="ECO:0000256" key="5">
    <source>
        <dbReference type="ARBA" id="ARBA00022989"/>
    </source>
</evidence>
<dbReference type="RefSeq" id="WP_188482697.1">
    <property type="nucleotide sequence ID" value="NZ_BMFC01000007.1"/>
</dbReference>
<dbReference type="Gene3D" id="1.10.8.540">
    <property type="entry name" value="FHIPEP family, domain 3"/>
    <property type="match status" value="1"/>
</dbReference>
<dbReference type="InterPro" id="IPR042194">
    <property type="entry name" value="FHIPEP_1"/>
</dbReference>
<evidence type="ECO:0000256" key="2">
    <source>
        <dbReference type="ARBA" id="ARBA00008835"/>
    </source>
</evidence>
<dbReference type="InterPro" id="IPR001712">
    <property type="entry name" value="T3SS_FHIPEP"/>
</dbReference>
<dbReference type="Gene3D" id="3.40.50.12790">
    <property type="entry name" value="FHIPEP family, domain 4"/>
    <property type="match status" value="1"/>
</dbReference>
<reference evidence="9" key="1">
    <citation type="journal article" date="2019" name="Int. J. Syst. Evol. Microbiol.">
        <title>The Global Catalogue of Microorganisms (GCM) 10K type strain sequencing project: providing services to taxonomists for standard genome sequencing and annotation.</title>
        <authorList>
            <consortium name="The Broad Institute Genomics Platform"/>
            <consortium name="The Broad Institute Genome Sequencing Center for Infectious Disease"/>
            <person name="Wu L."/>
            <person name="Ma J."/>
        </authorList>
    </citation>
    <scope>NUCLEOTIDE SEQUENCE [LARGE SCALE GENOMIC DNA]</scope>
    <source>
        <strain evidence="9">CGMCC 1.12478</strain>
    </source>
</reference>
<feature type="transmembrane region" description="Helical" evidence="7">
    <location>
        <begin position="124"/>
        <end position="147"/>
    </location>
</feature>
<sequence length="700" mass="75634">MTRTVRQKSSLPLDMVLDFVAPLLRNRDVSFAVGISVILAVLFVPLPSVLLDLGLALSIALSILVLMVALWVNKPLEFSSFPTLLLVVTMLRLALNVASSRLILSEGQSGTDAAGHVIEGIASFVVGGDFVIGAVIFCILIVINFMVITKGSSRIAEVSARFSLDAMPGKQMAIDADLGAGVIDEDEARRRRKEVEGESNFFGAMDGAAKFVRGDAVAGIIITIVNILGGVLIGILRHDMPIGEAMHNFTVLTIGDGLVTQIPALIVSIAAGMIVTKGSNEGMASEAVTAQLGASPKALHLAAVLVGGLGLLPGFPHLMFLTLAGGLALIGFTVQRNIDRQRADEEAEARRPQTENAEDQADPLRIDAICLDLGTALMVLVNDIDASLPGKVRSLRNFFMTEYGFILPPVRIKDDARLKPHGYRISIQGLDVATDELRPGGRLLIDPSDAATSIPGERVREPTFGLNAVWIDASVEHEAEAAGFTVVDPESVAITHMTEVIREHLPDLLTFGATQDLIKRLDRDYQKLVSEIPNQSPVILLQHVLQNLLAERLSIRNLPMIVEAVVEVAAVTKNVTLIGEHVRRRLAVQICHGLEDTEGYVPVIVLGPKWDTEFAANIRTQGDETICTMSPAKVQEFILAARVEIQKFATRDEWPGLLVNPDIRPIVRSMLERVSGQTQVLSHSEVHRKARLKTVATIGT</sequence>
<dbReference type="PROSITE" id="PS00994">
    <property type="entry name" value="FHIPEP"/>
    <property type="match status" value="1"/>
</dbReference>
<keyword evidence="9" id="KW-1185">Reference proteome</keyword>
<evidence type="ECO:0000256" key="3">
    <source>
        <dbReference type="ARBA" id="ARBA00022475"/>
    </source>
</evidence>
<keyword evidence="3 7" id="KW-1003">Cell membrane</keyword>
<feature type="transmembrane region" description="Helical" evidence="7">
    <location>
        <begin position="53"/>
        <end position="72"/>
    </location>
</feature>
<keyword evidence="8" id="KW-0969">Cilium</keyword>
<evidence type="ECO:0000256" key="1">
    <source>
        <dbReference type="ARBA" id="ARBA00004651"/>
    </source>
</evidence>
<feature type="transmembrane region" description="Helical" evidence="7">
    <location>
        <begin position="216"/>
        <end position="238"/>
    </location>
</feature>
<keyword evidence="7" id="KW-1006">Bacterial flagellum protein export</keyword>
<gene>
    <name evidence="7 8" type="primary">flhA</name>
    <name evidence="8" type="ORF">GCM10011363_28190</name>
</gene>
<feature type="transmembrane region" description="Helical" evidence="7">
    <location>
        <begin position="258"/>
        <end position="276"/>
    </location>
</feature>
<keyword evidence="6 7" id="KW-0472">Membrane</keyword>
<name>A0ABQ1KTV7_9RHOB</name>
<dbReference type="Gene3D" id="3.40.30.60">
    <property type="entry name" value="FHIPEP family, domain 1"/>
    <property type="match status" value="1"/>
</dbReference>
<evidence type="ECO:0000256" key="6">
    <source>
        <dbReference type="ARBA" id="ARBA00023136"/>
    </source>
</evidence>
<dbReference type="InterPro" id="IPR006301">
    <property type="entry name" value="FlhA"/>
</dbReference>